<sequence>MEPDSTTDSDKGSPAPSGWWRRQTYDYCSYYLDGDGIIQKIYHNPNIEESRTRGRAKTPPPQKGALKKTKNPSFAKNADRGSTPVSFKPQARPPKYFLQKNPRTSNITNEPFGPTKLETNRFRSHDSEGETAWHCSQSPNDLDAPPLDTATPRMLGTIYVHRDTRDGGYQVWVWCNNEGGERELWWRPVDLENEQFVHPKIATRSLKLTSGGKPSWVLNSMLTTYRTRSAKRSRLRPATGSTQGFTPDAESVNAAK</sequence>
<protein>
    <submittedName>
        <fullName evidence="2">Uncharacterized protein</fullName>
    </submittedName>
</protein>
<evidence type="ECO:0000256" key="1">
    <source>
        <dbReference type="SAM" id="MobiDB-lite"/>
    </source>
</evidence>
<feature type="region of interest" description="Disordered" evidence="1">
    <location>
        <begin position="44"/>
        <end position="116"/>
    </location>
</feature>
<dbReference type="Proteomes" id="UP001150217">
    <property type="component" value="Unassembled WGS sequence"/>
</dbReference>
<name>A0ABQ8VFH4_9AGAR</name>
<comment type="caution">
    <text evidence="2">The sequence shown here is derived from an EMBL/GenBank/DDBJ whole genome shotgun (WGS) entry which is preliminary data.</text>
</comment>
<accession>A0ABQ8VFH4</accession>
<feature type="region of interest" description="Disordered" evidence="1">
    <location>
        <begin position="1"/>
        <end position="20"/>
    </location>
</feature>
<organism evidence="2 3">
    <name type="scientific">Lentinula lateritia</name>
    <dbReference type="NCBI Taxonomy" id="40482"/>
    <lineage>
        <taxon>Eukaryota</taxon>
        <taxon>Fungi</taxon>
        <taxon>Dikarya</taxon>
        <taxon>Basidiomycota</taxon>
        <taxon>Agaricomycotina</taxon>
        <taxon>Agaricomycetes</taxon>
        <taxon>Agaricomycetidae</taxon>
        <taxon>Agaricales</taxon>
        <taxon>Marasmiineae</taxon>
        <taxon>Omphalotaceae</taxon>
        <taxon>Lentinula</taxon>
    </lineage>
</organism>
<evidence type="ECO:0000313" key="3">
    <source>
        <dbReference type="Proteomes" id="UP001150217"/>
    </source>
</evidence>
<evidence type="ECO:0000313" key="2">
    <source>
        <dbReference type="EMBL" id="KAJ4492372.1"/>
    </source>
</evidence>
<proteinExistence type="predicted"/>
<gene>
    <name evidence="2" type="ORF">C8R41DRAFT_919927</name>
</gene>
<keyword evidence="3" id="KW-1185">Reference proteome</keyword>
<reference evidence="2" key="1">
    <citation type="submission" date="2022-08" db="EMBL/GenBank/DDBJ databases">
        <title>A Global Phylogenomic Analysis of the Shiitake Genus Lentinula.</title>
        <authorList>
            <consortium name="DOE Joint Genome Institute"/>
            <person name="Sierra-Patev S."/>
            <person name="Min B."/>
            <person name="Naranjo-Ortiz M."/>
            <person name="Looney B."/>
            <person name="Konkel Z."/>
            <person name="Slot J.C."/>
            <person name="Sakamoto Y."/>
            <person name="Steenwyk J.L."/>
            <person name="Rokas A."/>
            <person name="Carro J."/>
            <person name="Camarero S."/>
            <person name="Ferreira P."/>
            <person name="Molpeceres G."/>
            <person name="Ruiz-Duenas F.J."/>
            <person name="Serrano A."/>
            <person name="Henrissat B."/>
            <person name="Drula E."/>
            <person name="Hughes K.W."/>
            <person name="Mata J.L."/>
            <person name="Ishikawa N.K."/>
            <person name="Vargas-Isla R."/>
            <person name="Ushijima S."/>
            <person name="Smith C.A."/>
            <person name="Ahrendt S."/>
            <person name="Andreopoulos W."/>
            <person name="He G."/>
            <person name="Labutti K."/>
            <person name="Lipzen A."/>
            <person name="Ng V."/>
            <person name="Riley R."/>
            <person name="Sandor L."/>
            <person name="Barry K."/>
            <person name="Martinez A.T."/>
            <person name="Xiao Y."/>
            <person name="Gibbons J.G."/>
            <person name="Terashima K."/>
            <person name="Grigoriev I.V."/>
            <person name="Hibbett D.S."/>
        </authorList>
    </citation>
    <scope>NUCLEOTIDE SEQUENCE</scope>
    <source>
        <strain evidence="2">RHP3577 ss4</strain>
    </source>
</reference>
<dbReference type="EMBL" id="JANVFT010000038">
    <property type="protein sequence ID" value="KAJ4492372.1"/>
    <property type="molecule type" value="Genomic_DNA"/>
</dbReference>
<feature type="region of interest" description="Disordered" evidence="1">
    <location>
        <begin position="228"/>
        <end position="256"/>
    </location>
</feature>